<evidence type="ECO:0000313" key="2">
    <source>
        <dbReference type="Proteomes" id="UP000708576"/>
    </source>
</evidence>
<organism evidence="1 2">
    <name type="scientific">Carboxylicivirga linearis</name>
    <dbReference type="NCBI Taxonomy" id="1628157"/>
    <lineage>
        <taxon>Bacteria</taxon>
        <taxon>Pseudomonadati</taxon>
        <taxon>Bacteroidota</taxon>
        <taxon>Bacteroidia</taxon>
        <taxon>Marinilabiliales</taxon>
        <taxon>Marinilabiliaceae</taxon>
        <taxon>Carboxylicivirga</taxon>
    </lineage>
</organism>
<sequence>MKNINKRLIYFTCILLVLLMGSFYINAYYYKIKAYNIPTSTKTLITGSSLVANGVDPQYIPNSVNIALAAEPLCLSYFKLKDILNREHEGLNTVVVSYSLPDISYDWDNVFIQSKKVSGEMLKRIFSLENGPGPLELGSIFPLDWFIASETYLRYRVFPNLSDWSVYWSKNKHPGYIGSYLPADSYFRKDTVVYEKFLRNHFPLPAITYQPVVGKMNSYIDSIQNLINDHQLSLVTLGFPIVDTFNLAIPELYKSAFDNQLNKLNAQNSGQWQHFQFEIRDRSLFSDYLHLNKEGAIQFSERLSKVIYNDFE</sequence>
<dbReference type="RefSeq" id="WP_212216307.1">
    <property type="nucleotide sequence ID" value="NZ_JAGUCO010000008.1"/>
</dbReference>
<evidence type="ECO:0008006" key="3">
    <source>
        <dbReference type="Google" id="ProtNLM"/>
    </source>
</evidence>
<reference evidence="1 2" key="1">
    <citation type="journal article" date="2015" name="Int. J. Syst. Evol. Microbiol.">
        <title>Carboxylicivirga linearis sp. nov., isolated from a sea cucumber culture pond.</title>
        <authorList>
            <person name="Wang F.Q."/>
            <person name="Zhou Y.X."/>
            <person name="Lin X.Z."/>
            <person name="Chen G.J."/>
            <person name="Du Z.J."/>
        </authorList>
    </citation>
    <scope>NUCLEOTIDE SEQUENCE [LARGE SCALE GENOMIC DNA]</scope>
    <source>
        <strain evidence="1 2">FB218</strain>
    </source>
</reference>
<name>A0ABS5JX71_9BACT</name>
<accession>A0ABS5JX71</accession>
<protein>
    <recommendedName>
        <fullName evidence="3">SGNH/GDSL hydrolase family protein</fullName>
    </recommendedName>
</protein>
<dbReference type="Proteomes" id="UP000708576">
    <property type="component" value="Unassembled WGS sequence"/>
</dbReference>
<keyword evidence="2" id="KW-1185">Reference proteome</keyword>
<proteinExistence type="predicted"/>
<evidence type="ECO:0000313" key="1">
    <source>
        <dbReference type="EMBL" id="MBS2099061.1"/>
    </source>
</evidence>
<comment type="caution">
    <text evidence="1">The sequence shown here is derived from an EMBL/GenBank/DDBJ whole genome shotgun (WGS) entry which is preliminary data.</text>
</comment>
<gene>
    <name evidence="1" type="ORF">KEM10_12285</name>
</gene>
<dbReference type="EMBL" id="JAGUCO010000008">
    <property type="protein sequence ID" value="MBS2099061.1"/>
    <property type="molecule type" value="Genomic_DNA"/>
</dbReference>